<organism evidence="2 3">
    <name type="scientific">Dactylosporangium matsuzakiense</name>
    <dbReference type="NCBI Taxonomy" id="53360"/>
    <lineage>
        <taxon>Bacteria</taxon>
        <taxon>Bacillati</taxon>
        <taxon>Actinomycetota</taxon>
        <taxon>Actinomycetes</taxon>
        <taxon>Micromonosporales</taxon>
        <taxon>Micromonosporaceae</taxon>
        <taxon>Dactylosporangium</taxon>
    </lineage>
</organism>
<dbReference type="Proteomes" id="UP001143480">
    <property type="component" value="Unassembled WGS sequence"/>
</dbReference>
<evidence type="ECO:0000313" key="3">
    <source>
        <dbReference type="Proteomes" id="UP001143480"/>
    </source>
</evidence>
<feature type="region of interest" description="Disordered" evidence="1">
    <location>
        <begin position="129"/>
        <end position="179"/>
    </location>
</feature>
<proteinExistence type="predicted"/>
<evidence type="ECO:0000313" key="2">
    <source>
        <dbReference type="EMBL" id="GLK99718.1"/>
    </source>
</evidence>
<keyword evidence="3" id="KW-1185">Reference proteome</keyword>
<gene>
    <name evidence="2" type="ORF">GCM10017581_014590</name>
</gene>
<accession>A0A9W6KFE2</accession>
<reference evidence="2" key="2">
    <citation type="submission" date="2023-01" db="EMBL/GenBank/DDBJ databases">
        <authorList>
            <person name="Sun Q."/>
            <person name="Evtushenko L."/>
        </authorList>
    </citation>
    <scope>NUCLEOTIDE SEQUENCE</scope>
    <source>
        <strain evidence="2">VKM Ac-1321</strain>
    </source>
</reference>
<feature type="compositionally biased region" description="Polar residues" evidence="1">
    <location>
        <begin position="170"/>
        <end position="179"/>
    </location>
</feature>
<name>A0A9W6KFE2_9ACTN</name>
<sequence>MLGMDLEAYLQRLSFADRGADEVTQLLIEATVEWAKSQGWRVYRRAASVVRLPPPYEQQFSVVDVGIARRDGPPLVVEVDHADRRRTLDKLVAEAAAGREALWVRWGSGRFTTPPEPIRLVPFPVISRRGPSGKQVHSHTGGGDRPAPEHSASAPAFEVVAMDAGPDPDQSGQPGQFGG</sequence>
<reference evidence="2" key="1">
    <citation type="journal article" date="2014" name="Int. J. Syst. Evol. Microbiol.">
        <title>Complete genome sequence of Corynebacterium casei LMG S-19264T (=DSM 44701T), isolated from a smear-ripened cheese.</title>
        <authorList>
            <consortium name="US DOE Joint Genome Institute (JGI-PGF)"/>
            <person name="Walter F."/>
            <person name="Albersmeier A."/>
            <person name="Kalinowski J."/>
            <person name="Ruckert C."/>
        </authorList>
    </citation>
    <scope>NUCLEOTIDE SEQUENCE</scope>
    <source>
        <strain evidence="2">VKM Ac-1321</strain>
    </source>
</reference>
<dbReference type="EMBL" id="BSFP01000005">
    <property type="protein sequence ID" value="GLK99718.1"/>
    <property type="molecule type" value="Genomic_DNA"/>
</dbReference>
<protein>
    <submittedName>
        <fullName evidence="2">Uncharacterized protein</fullName>
    </submittedName>
</protein>
<comment type="caution">
    <text evidence="2">The sequence shown here is derived from an EMBL/GenBank/DDBJ whole genome shotgun (WGS) entry which is preliminary data.</text>
</comment>
<dbReference type="AlphaFoldDB" id="A0A9W6KFE2"/>
<evidence type="ECO:0000256" key="1">
    <source>
        <dbReference type="SAM" id="MobiDB-lite"/>
    </source>
</evidence>